<proteinExistence type="predicted"/>
<sequence length="131" mass="12230">MAMEKKLTYLLLVGLCLVVGISQHADARNLKEAKHHEDAKKPESFLGDSSGGIGGGGLGGAGGIGGDGLGGGLGGGIGSGYGGGIGGGIFKGIGGYGGIGVGLGGGGIGAIGGVGGFIGGMKHVDANNKQP</sequence>
<feature type="compositionally biased region" description="Basic and acidic residues" evidence="1">
    <location>
        <begin position="32"/>
        <end position="43"/>
    </location>
</feature>
<dbReference type="Proteomes" id="UP001293593">
    <property type="component" value="Unassembled WGS sequence"/>
</dbReference>
<evidence type="ECO:0000313" key="4">
    <source>
        <dbReference type="Proteomes" id="UP001293593"/>
    </source>
</evidence>
<feature type="signal peptide" evidence="2">
    <location>
        <begin position="1"/>
        <end position="27"/>
    </location>
</feature>
<keyword evidence="4" id="KW-1185">Reference proteome</keyword>
<protein>
    <recommendedName>
        <fullName evidence="5">Glycine-rich protein</fullName>
    </recommendedName>
</protein>
<reference evidence="3" key="1">
    <citation type="submission" date="2023-10" db="EMBL/GenBank/DDBJ databases">
        <title>Chromosome-level genome of the transformable northern wattle, Acacia crassicarpa.</title>
        <authorList>
            <person name="Massaro I."/>
            <person name="Sinha N.R."/>
            <person name="Poethig S."/>
            <person name="Leichty A.R."/>
        </authorList>
    </citation>
    <scope>NUCLEOTIDE SEQUENCE</scope>
    <source>
        <strain evidence="3">Acra3RX</strain>
        <tissue evidence="3">Leaf</tissue>
    </source>
</reference>
<evidence type="ECO:0000256" key="2">
    <source>
        <dbReference type="SAM" id="SignalP"/>
    </source>
</evidence>
<keyword evidence="2" id="KW-0732">Signal</keyword>
<accession>A0AAE1TCY9</accession>
<evidence type="ECO:0000313" key="3">
    <source>
        <dbReference type="EMBL" id="KAK4280862.1"/>
    </source>
</evidence>
<dbReference type="AlphaFoldDB" id="A0AAE1TCY9"/>
<name>A0AAE1TCY9_9FABA</name>
<organism evidence="3 4">
    <name type="scientific">Acacia crassicarpa</name>
    <name type="common">northern wattle</name>
    <dbReference type="NCBI Taxonomy" id="499986"/>
    <lineage>
        <taxon>Eukaryota</taxon>
        <taxon>Viridiplantae</taxon>
        <taxon>Streptophyta</taxon>
        <taxon>Embryophyta</taxon>
        <taxon>Tracheophyta</taxon>
        <taxon>Spermatophyta</taxon>
        <taxon>Magnoliopsida</taxon>
        <taxon>eudicotyledons</taxon>
        <taxon>Gunneridae</taxon>
        <taxon>Pentapetalae</taxon>
        <taxon>rosids</taxon>
        <taxon>fabids</taxon>
        <taxon>Fabales</taxon>
        <taxon>Fabaceae</taxon>
        <taxon>Caesalpinioideae</taxon>
        <taxon>mimosoid clade</taxon>
        <taxon>Acacieae</taxon>
        <taxon>Acacia</taxon>
    </lineage>
</organism>
<feature type="chain" id="PRO_5042084781" description="Glycine-rich protein" evidence="2">
    <location>
        <begin position="28"/>
        <end position="131"/>
    </location>
</feature>
<comment type="caution">
    <text evidence="3">The sequence shown here is derived from an EMBL/GenBank/DDBJ whole genome shotgun (WGS) entry which is preliminary data.</text>
</comment>
<gene>
    <name evidence="3" type="ORF">QN277_012427</name>
</gene>
<evidence type="ECO:0008006" key="5">
    <source>
        <dbReference type="Google" id="ProtNLM"/>
    </source>
</evidence>
<evidence type="ECO:0000256" key="1">
    <source>
        <dbReference type="SAM" id="MobiDB-lite"/>
    </source>
</evidence>
<dbReference type="EMBL" id="JAWXYG010000002">
    <property type="protein sequence ID" value="KAK4280862.1"/>
    <property type="molecule type" value="Genomic_DNA"/>
</dbReference>
<feature type="region of interest" description="Disordered" evidence="1">
    <location>
        <begin position="32"/>
        <end position="51"/>
    </location>
</feature>